<dbReference type="SUPFAM" id="SSF118310">
    <property type="entry name" value="AN1-like Zinc finger"/>
    <property type="match status" value="1"/>
</dbReference>
<evidence type="ECO:0000313" key="2">
    <source>
        <dbReference type="EMBL" id="RHY48419.1"/>
    </source>
</evidence>
<reference evidence="3 4" key="1">
    <citation type="submission" date="2018-08" db="EMBL/GenBank/DDBJ databases">
        <title>Aphanomyces genome sequencing and annotation.</title>
        <authorList>
            <person name="Minardi D."/>
            <person name="Oidtmann B."/>
            <person name="Van Der Giezen M."/>
            <person name="Studholme D.J."/>
        </authorList>
    </citation>
    <scope>NUCLEOTIDE SEQUENCE [LARGE SCALE GENOMIC DNA]</scope>
    <source>
        <strain evidence="1 3">Kv</strain>
        <strain evidence="2 4">SA</strain>
    </source>
</reference>
<dbReference type="Proteomes" id="UP000265427">
    <property type="component" value="Unassembled WGS sequence"/>
</dbReference>
<dbReference type="EMBL" id="QUSZ01008090">
    <property type="protein sequence ID" value="RHY00949.1"/>
    <property type="molecule type" value="Genomic_DNA"/>
</dbReference>
<dbReference type="Proteomes" id="UP000265716">
    <property type="component" value="Unassembled WGS sequence"/>
</dbReference>
<evidence type="ECO:0000313" key="1">
    <source>
        <dbReference type="EMBL" id="RHY00949.1"/>
    </source>
</evidence>
<dbReference type="EMBL" id="QUTC01007258">
    <property type="protein sequence ID" value="RHY48419.1"/>
    <property type="molecule type" value="Genomic_DNA"/>
</dbReference>
<proteinExistence type="predicted"/>
<sequence>MSNRQVETDAYTSPPATTQAAVPAPLVDAVVPTPAVASPVNTLPAEEAVEPVVVQKNKGRCWECKKKVGLTGIECRCGFVVPSAQSPSPLVALDLDFPEADLLPARLRVGPEFDSPPTMDLACIRQV</sequence>
<comment type="caution">
    <text evidence="1">The sequence shown here is derived from an EMBL/GenBank/DDBJ whole genome shotgun (WGS) entry which is preliminary data.</text>
</comment>
<organism evidence="1 3">
    <name type="scientific">Aphanomyces astaci</name>
    <name type="common">Crayfish plague agent</name>
    <dbReference type="NCBI Taxonomy" id="112090"/>
    <lineage>
        <taxon>Eukaryota</taxon>
        <taxon>Sar</taxon>
        <taxon>Stramenopiles</taxon>
        <taxon>Oomycota</taxon>
        <taxon>Saprolegniomycetes</taxon>
        <taxon>Saprolegniales</taxon>
        <taxon>Verrucalvaceae</taxon>
        <taxon>Aphanomyces</taxon>
    </lineage>
</organism>
<protein>
    <submittedName>
        <fullName evidence="1">Uncharacterized protein</fullName>
    </submittedName>
</protein>
<name>A0A397A5L7_APHAT</name>
<dbReference type="InterPro" id="IPR035896">
    <property type="entry name" value="AN1-like_Znf"/>
</dbReference>
<gene>
    <name evidence="1" type="ORF">DYB36_010878</name>
    <name evidence="2" type="ORF">DYB38_001571</name>
</gene>
<accession>A0A397A5L7</accession>
<dbReference type="Gene3D" id="4.10.1110.10">
    <property type="entry name" value="AN1-like Zinc finger"/>
    <property type="match status" value="1"/>
</dbReference>
<evidence type="ECO:0000313" key="3">
    <source>
        <dbReference type="Proteomes" id="UP000265427"/>
    </source>
</evidence>
<evidence type="ECO:0000313" key="4">
    <source>
        <dbReference type="Proteomes" id="UP000265716"/>
    </source>
</evidence>
<dbReference type="AlphaFoldDB" id="A0A397A5L7"/>